<gene>
    <name evidence="2" type="ORF">OMQ_00115</name>
</gene>
<dbReference type="eggNOG" id="ENOG5030911">
    <property type="taxonomic scope" value="Bacteria"/>
</dbReference>
<evidence type="ECO:0000313" key="3">
    <source>
        <dbReference type="Proteomes" id="UP000014136"/>
    </source>
</evidence>
<evidence type="ECO:0000256" key="1">
    <source>
        <dbReference type="SAM" id="Phobius"/>
    </source>
</evidence>
<organism evidence="2 3">
    <name type="scientific">Enterococcus saccharolyticus subsp. saccharolyticus ATCC 43076</name>
    <dbReference type="NCBI Taxonomy" id="1139996"/>
    <lineage>
        <taxon>Bacteria</taxon>
        <taxon>Bacillati</taxon>
        <taxon>Bacillota</taxon>
        <taxon>Bacilli</taxon>
        <taxon>Lactobacillales</taxon>
        <taxon>Enterococcaceae</taxon>
        <taxon>Enterococcus</taxon>
    </lineage>
</organism>
<sequence>MNNHQKKRYIGLIGLYVLLLVTSSLIQQITYYGMSAVILIVLTIVLLVILWKYLRRNHMIHITWTSMPYEPTAHKSERLFLFSLVNLVAPILRFHDITTYDLIVSAIALLVGIIGYTINERRLSSKKNKHT</sequence>
<dbReference type="Proteomes" id="UP000014136">
    <property type="component" value="Unassembled WGS sequence"/>
</dbReference>
<reference evidence="2 3" key="1">
    <citation type="submission" date="2013-03" db="EMBL/GenBank/DDBJ databases">
        <title>The Genome Sequence of Enterococcus saccharolyticus ATCC_43076 (Illumina only assembly).</title>
        <authorList>
            <consortium name="The Broad Institute Genomics Platform"/>
            <consortium name="The Broad Institute Genome Sequencing Center for Infectious Disease"/>
            <person name="Earl A."/>
            <person name="Russ C."/>
            <person name="Gilmore M."/>
            <person name="Surin D."/>
            <person name="Walker B."/>
            <person name="Young S."/>
            <person name="Zeng Q."/>
            <person name="Gargeya S."/>
            <person name="Fitzgerald M."/>
            <person name="Haas B."/>
            <person name="Abouelleil A."/>
            <person name="Allen A.W."/>
            <person name="Alvarado L."/>
            <person name="Arachchi H.M."/>
            <person name="Berlin A.M."/>
            <person name="Chapman S.B."/>
            <person name="Gainer-Dewar J."/>
            <person name="Goldberg J."/>
            <person name="Griggs A."/>
            <person name="Gujja S."/>
            <person name="Hansen M."/>
            <person name="Howarth C."/>
            <person name="Imamovic A."/>
            <person name="Ireland A."/>
            <person name="Larimer J."/>
            <person name="McCowan C."/>
            <person name="Murphy C."/>
            <person name="Pearson M."/>
            <person name="Poon T.W."/>
            <person name="Priest M."/>
            <person name="Roberts A."/>
            <person name="Saif S."/>
            <person name="Shea T."/>
            <person name="Sisk P."/>
            <person name="Sykes S."/>
            <person name="Wortman J."/>
            <person name="Nusbaum C."/>
            <person name="Birren B."/>
        </authorList>
    </citation>
    <scope>NUCLEOTIDE SEQUENCE [LARGE SCALE GENOMIC DNA]</scope>
    <source>
        <strain evidence="2 3">ATCC 43076</strain>
    </source>
</reference>
<feature type="transmembrane region" description="Helical" evidence="1">
    <location>
        <begin position="32"/>
        <end position="54"/>
    </location>
</feature>
<evidence type="ECO:0000313" key="2">
    <source>
        <dbReference type="EMBL" id="EOT30412.1"/>
    </source>
</evidence>
<keyword evidence="1" id="KW-1133">Transmembrane helix</keyword>
<dbReference type="STRING" id="41997.RV16_GL002298"/>
<comment type="caution">
    <text evidence="2">The sequence shown here is derived from an EMBL/GenBank/DDBJ whole genome shotgun (WGS) entry which is preliminary data.</text>
</comment>
<keyword evidence="1" id="KW-0472">Membrane</keyword>
<dbReference type="PATRIC" id="fig|1139996.3.peg.106"/>
<dbReference type="RefSeq" id="WP_016173927.1">
    <property type="nucleotide sequence ID" value="NZ_KE136389.1"/>
</dbReference>
<dbReference type="AlphaFoldDB" id="S0NTR4"/>
<feature type="transmembrane region" description="Helical" evidence="1">
    <location>
        <begin position="9"/>
        <end position="26"/>
    </location>
</feature>
<dbReference type="OrthoDB" id="2195192at2"/>
<feature type="transmembrane region" description="Helical" evidence="1">
    <location>
        <begin position="100"/>
        <end position="119"/>
    </location>
</feature>
<keyword evidence="1" id="KW-0812">Transmembrane</keyword>
<keyword evidence="3" id="KW-1185">Reference proteome</keyword>
<dbReference type="HOGENOM" id="CLU_1956224_0_0_9"/>
<proteinExistence type="predicted"/>
<name>S0NTR4_9ENTE</name>
<protein>
    <submittedName>
        <fullName evidence="2">Uncharacterized protein</fullName>
    </submittedName>
</protein>
<feature type="transmembrane region" description="Helical" evidence="1">
    <location>
        <begin position="75"/>
        <end position="94"/>
    </location>
</feature>
<accession>S0NTR4</accession>
<dbReference type="EMBL" id="AHYT01000001">
    <property type="protein sequence ID" value="EOT30412.1"/>
    <property type="molecule type" value="Genomic_DNA"/>
</dbReference>